<dbReference type="InterPro" id="IPR036921">
    <property type="entry name" value="PurM-like_N_sf"/>
</dbReference>
<reference evidence="12 13" key="1">
    <citation type="submission" date="2019-03" db="EMBL/GenBank/DDBJ databases">
        <title>Genomic Encyclopedia of Type Strains, Phase IV (KMG-IV): sequencing the most valuable type-strain genomes for metagenomic binning, comparative biology and taxonomic classification.</title>
        <authorList>
            <person name="Goeker M."/>
        </authorList>
    </citation>
    <scope>NUCLEOTIDE SEQUENCE [LARGE SCALE GENOMIC DNA]</scope>
    <source>
        <strain evidence="12 13">DSM 25894</strain>
    </source>
</reference>
<dbReference type="SUPFAM" id="SSF56042">
    <property type="entry name" value="PurM C-terminal domain-like"/>
    <property type="match status" value="1"/>
</dbReference>
<protein>
    <recommendedName>
        <fullName evidence="9">Selenide, water dikinase</fullName>
        <ecNumber evidence="9">2.7.9.3</ecNumber>
    </recommendedName>
    <alternativeName>
        <fullName evidence="9">Selenium donor protein</fullName>
    </alternativeName>
    <alternativeName>
        <fullName evidence="9">Selenophosphate synthase</fullName>
    </alternativeName>
</protein>
<evidence type="ECO:0000256" key="5">
    <source>
        <dbReference type="ARBA" id="ARBA00022777"/>
    </source>
</evidence>
<keyword evidence="4 9" id="KW-0547">Nucleotide-binding</keyword>
<evidence type="ECO:0000256" key="4">
    <source>
        <dbReference type="ARBA" id="ARBA00022741"/>
    </source>
</evidence>
<evidence type="ECO:0000259" key="10">
    <source>
        <dbReference type="Pfam" id="PF00586"/>
    </source>
</evidence>
<dbReference type="GO" id="GO:0000287">
    <property type="term" value="F:magnesium ion binding"/>
    <property type="evidence" value="ECO:0007669"/>
    <property type="project" value="UniProtKB-UniRule"/>
</dbReference>
<evidence type="ECO:0000256" key="6">
    <source>
        <dbReference type="ARBA" id="ARBA00022840"/>
    </source>
</evidence>
<proteinExistence type="inferred from homology"/>
<evidence type="ECO:0000313" key="13">
    <source>
        <dbReference type="Proteomes" id="UP000294650"/>
    </source>
</evidence>
<dbReference type="EC" id="2.7.9.3" evidence="9"/>
<dbReference type="Pfam" id="PF02769">
    <property type="entry name" value="AIRS_C"/>
    <property type="match status" value="1"/>
</dbReference>
<evidence type="ECO:0000256" key="9">
    <source>
        <dbReference type="HAMAP-Rule" id="MF_00625"/>
    </source>
</evidence>
<evidence type="ECO:0000256" key="3">
    <source>
        <dbReference type="ARBA" id="ARBA00022723"/>
    </source>
</evidence>
<comment type="subunit">
    <text evidence="9">Homodimer.</text>
</comment>
<feature type="domain" description="PurM-like N-terminal" evidence="10">
    <location>
        <begin position="22"/>
        <end position="128"/>
    </location>
</feature>
<sequence length="323" mass="35058">MCQVNVPEEKDPNVLVDQDTADDAGAYLITDDLALIQTVDFFTPIVDDPYHFGQIAAANALSDIFAMGGQVKTALNIVGFPVKKLGADVLAQILQGAQDKVTEAGGVIIGGHSIDDQEPKFGLAVTGVAHPQHIYRNQGAQPGDVLVLTKPIGTGIITTAIKKRKEHISQRIMDEVVYWMSLLNKTASETLKAFDVHAVTDVTGFGLLGHSFEMVKGSNLSLEIFYPDVPLIEGTRMIAEQGDIPGGTKSNLKWLKSQIHFPENLSETEQLILTDAVTSGGLLIALPEEEADQYVDLMKKNNQFARKIGRFTTRQSKAICVTD</sequence>
<keyword evidence="7 9" id="KW-0460">Magnesium</keyword>
<dbReference type="GO" id="GO:0004756">
    <property type="term" value="F:selenide, water dikinase activity"/>
    <property type="evidence" value="ECO:0007669"/>
    <property type="project" value="UniProtKB-UniRule"/>
</dbReference>
<dbReference type="AlphaFoldDB" id="A0A4R3NAP2"/>
<feature type="binding site" description="in other chain" evidence="9">
    <location>
        <position position="40"/>
    </location>
    <ligand>
        <name>ATP</name>
        <dbReference type="ChEBI" id="CHEBI:30616"/>
        <note>ligand shared between dimeric partners</note>
    </ligand>
</feature>
<dbReference type="Gene3D" id="3.30.1330.10">
    <property type="entry name" value="PurM-like, N-terminal domain"/>
    <property type="match status" value="1"/>
</dbReference>
<keyword evidence="3 9" id="KW-0479">Metal-binding</keyword>
<dbReference type="CDD" id="cd02195">
    <property type="entry name" value="SelD"/>
    <property type="match status" value="1"/>
</dbReference>
<feature type="domain" description="PurM-like C-terminal" evidence="11">
    <location>
        <begin position="141"/>
        <end position="317"/>
    </location>
</feature>
<gene>
    <name evidence="9" type="primary">selD</name>
    <name evidence="12" type="ORF">EDD68_1019</name>
</gene>
<comment type="caution">
    <text evidence="9">Lacks conserved residue(s) required for the propagation of feature annotation.</text>
</comment>
<dbReference type="PANTHER" id="PTHR10256:SF0">
    <property type="entry name" value="INACTIVE SELENIDE, WATER DIKINASE-LIKE PROTEIN-RELATED"/>
    <property type="match status" value="1"/>
</dbReference>
<feature type="binding site" description="in other chain" evidence="9">
    <location>
        <begin position="20"/>
        <end position="22"/>
    </location>
    <ligand>
        <name>ATP</name>
        <dbReference type="ChEBI" id="CHEBI:30616"/>
        <note>ligand shared between dimeric partners</note>
    </ligand>
</feature>
<keyword evidence="6 9" id="KW-0067">ATP-binding</keyword>
<feature type="binding site" evidence="9">
    <location>
        <position position="63"/>
    </location>
    <ligand>
        <name>Mg(2+)</name>
        <dbReference type="ChEBI" id="CHEBI:18420"/>
    </ligand>
</feature>
<evidence type="ECO:0000313" key="12">
    <source>
        <dbReference type="EMBL" id="TCT26657.1"/>
    </source>
</evidence>
<dbReference type="InterPro" id="IPR016188">
    <property type="entry name" value="PurM-like_N"/>
</dbReference>
<evidence type="ECO:0000259" key="11">
    <source>
        <dbReference type="Pfam" id="PF02769"/>
    </source>
</evidence>
<keyword evidence="2 9" id="KW-0808">Transferase</keyword>
<dbReference type="GO" id="GO:0005737">
    <property type="term" value="C:cytoplasm"/>
    <property type="evidence" value="ECO:0007669"/>
    <property type="project" value="TreeGrafter"/>
</dbReference>
<dbReference type="PANTHER" id="PTHR10256">
    <property type="entry name" value="SELENIDE, WATER DIKINASE"/>
    <property type="match status" value="1"/>
</dbReference>
<comment type="cofactor">
    <cofactor evidence="9">
        <name>Mg(2+)</name>
        <dbReference type="ChEBI" id="CHEBI:18420"/>
    </cofactor>
    <text evidence="9">Binds 1 Mg(2+) ion per monomer.</text>
</comment>
<dbReference type="InterPro" id="IPR010918">
    <property type="entry name" value="PurM-like_C_dom"/>
</dbReference>
<dbReference type="EMBL" id="SMAN01000001">
    <property type="protein sequence ID" value="TCT26657.1"/>
    <property type="molecule type" value="Genomic_DNA"/>
</dbReference>
<evidence type="ECO:0000256" key="2">
    <source>
        <dbReference type="ARBA" id="ARBA00022679"/>
    </source>
</evidence>
<accession>A0A4R3NAP2</accession>
<dbReference type="HAMAP" id="MF_00625">
    <property type="entry name" value="SelD"/>
    <property type="match status" value="1"/>
</dbReference>
<dbReference type="Gene3D" id="3.90.650.10">
    <property type="entry name" value="PurM-like C-terminal domain"/>
    <property type="match status" value="1"/>
</dbReference>
<evidence type="ECO:0000256" key="7">
    <source>
        <dbReference type="ARBA" id="ARBA00022842"/>
    </source>
</evidence>
<dbReference type="NCBIfam" id="TIGR00476">
    <property type="entry name" value="selD"/>
    <property type="match status" value="1"/>
</dbReference>
<dbReference type="PIRSF" id="PIRSF036407">
    <property type="entry name" value="Selenphspht_syn"/>
    <property type="match status" value="1"/>
</dbReference>
<feature type="binding site" evidence="9">
    <location>
        <position position="201"/>
    </location>
    <ligand>
        <name>Mg(2+)</name>
        <dbReference type="ChEBI" id="CHEBI:18420"/>
    </ligand>
</feature>
<keyword evidence="5 9" id="KW-0418">Kinase</keyword>
<keyword evidence="13" id="KW-1185">Reference proteome</keyword>
<evidence type="ECO:0000256" key="1">
    <source>
        <dbReference type="ARBA" id="ARBA00008026"/>
    </source>
</evidence>
<dbReference type="Proteomes" id="UP000294650">
    <property type="component" value="Unassembled WGS sequence"/>
</dbReference>
<dbReference type="Pfam" id="PF00586">
    <property type="entry name" value="AIRS"/>
    <property type="match status" value="1"/>
</dbReference>
<feature type="binding site" evidence="9">
    <location>
        <position position="23"/>
    </location>
    <ligand>
        <name>Mg(2+)</name>
        <dbReference type="ChEBI" id="CHEBI:18420"/>
    </ligand>
</feature>
<dbReference type="GO" id="GO:0016260">
    <property type="term" value="P:selenocysteine biosynthetic process"/>
    <property type="evidence" value="ECO:0007669"/>
    <property type="project" value="InterPro"/>
</dbReference>
<dbReference type="NCBIfam" id="NF002098">
    <property type="entry name" value="PRK00943.1"/>
    <property type="match status" value="1"/>
</dbReference>
<name>A0A4R3NAP2_9BACI</name>
<dbReference type="GO" id="GO:0005524">
    <property type="term" value="F:ATP binding"/>
    <property type="evidence" value="ECO:0007669"/>
    <property type="project" value="UniProtKB-UniRule"/>
</dbReference>
<organism evidence="12 13">
    <name type="scientific">Melghiribacillus thermohalophilus</name>
    <dbReference type="NCBI Taxonomy" id="1324956"/>
    <lineage>
        <taxon>Bacteria</taxon>
        <taxon>Bacillati</taxon>
        <taxon>Bacillota</taxon>
        <taxon>Bacilli</taxon>
        <taxon>Bacillales</taxon>
        <taxon>Bacillaceae</taxon>
        <taxon>Melghiribacillus</taxon>
    </lineage>
</organism>
<dbReference type="InterPro" id="IPR004536">
    <property type="entry name" value="SPS/SelD"/>
</dbReference>
<comment type="caution">
    <text evidence="12">The sequence shown here is derived from an EMBL/GenBank/DDBJ whole genome shotgun (WGS) entry which is preliminary data.</text>
</comment>
<feature type="binding site" description="in other chain" evidence="9">
    <location>
        <position position="63"/>
    </location>
    <ligand>
        <name>ATP</name>
        <dbReference type="ChEBI" id="CHEBI:30616"/>
        <note>ligand shared between dimeric partners</note>
    </ligand>
</feature>
<comment type="catalytic activity">
    <reaction evidence="9">
        <text>hydrogenselenide + ATP + H2O = selenophosphate + AMP + phosphate + 2 H(+)</text>
        <dbReference type="Rhea" id="RHEA:18737"/>
        <dbReference type="ChEBI" id="CHEBI:15377"/>
        <dbReference type="ChEBI" id="CHEBI:15378"/>
        <dbReference type="ChEBI" id="CHEBI:16144"/>
        <dbReference type="ChEBI" id="CHEBI:29317"/>
        <dbReference type="ChEBI" id="CHEBI:30616"/>
        <dbReference type="ChEBI" id="CHEBI:43474"/>
        <dbReference type="ChEBI" id="CHEBI:456215"/>
        <dbReference type="EC" id="2.7.9.3"/>
    </reaction>
</comment>
<dbReference type="SUPFAM" id="SSF55326">
    <property type="entry name" value="PurM N-terminal domain-like"/>
    <property type="match status" value="1"/>
</dbReference>
<dbReference type="InterPro" id="IPR036676">
    <property type="entry name" value="PurM-like_C_sf"/>
</dbReference>
<evidence type="ECO:0000256" key="8">
    <source>
        <dbReference type="ARBA" id="ARBA00023266"/>
    </source>
</evidence>
<feature type="binding site" evidence="9">
    <location>
        <begin position="111"/>
        <end position="113"/>
    </location>
    <ligand>
        <name>ATP</name>
        <dbReference type="ChEBI" id="CHEBI:30616"/>
        <note>ligand shared between dimeric partners</note>
    </ligand>
</feature>
<dbReference type="InterPro" id="IPR023061">
    <property type="entry name" value="SelD_I"/>
</dbReference>
<comment type="function">
    <text evidence="9">Synthesizes selenophosphate from selenide and ATP.</text>
</comment>
<keyword evidence="8 9" id="KW-0711">Selenium</keyword>
<comment type="similarity">
    <text evidence="1 9">Belongs to the selenophosphate synthase 1 family. Class I subfamily.</text>
</comment>